<dbReference type="InterPro" id="IPR002036">
    <property type="entry name" value="YbeY"/>
</dbReference>
<evidence type="ECO:0000313" key="10">
    <source>
        <dbReference type="Proteomes" id="UP000286482"/>
    </source>
</evidence>
<dbReference type="GO" id="GO:0004521">
    <property type="term" value="F:RNA endonuclease activity"/>
    <property type="evidence" value="ECO:0007669"/>
    <property type="project" value="UniProtKB-UniRule"/>
</dbReference>
<protein>
    <recommendedName>
        <fullName evidence="8">Endoribonuclease YbeY</fullName>
        <ecNumber evidence="8">3.1.-.-</ecNumber>
    </recommendedName>
</protein>
<keyword evidence="2 8" id="KW-0690">Ribosome biogenesis</keyword>
<dbReference type="Pfam" id="PF02130">
    <property type="entry name" value="YbeY"/>
    <property type="match status" value="1"/>
</dbReference>
<feature type="binding site" evidence="8">
    <location>
        <position position="117"/>
    </location>
    <ligand>
        <name>Zn(2+)</name>
        <dbReference type="ChEBI" id="CHEBI:29105"/>
        <note>catalytic</note>
    </ligand>
</feature>
<keyword evidence="8" id="KW-0698">rRNA processing</keyword>
<dbReference type="InterPro" id="IPR020549">
    <property type="entry name" value="YbeY_CS"/>
</dbReference>
<dbReference type="SUPFAM" id="SSF55486">
    <property type="entry name" value="Metalloproteases ('zincins'), catalytic domain"/>
    <property type="match status" value="1"/>
</dbReference>
<evidence type="ECO:0000256" key="7">
    <source>
        <dbReference type="ARBA" id="ARBA00022833"/>
    </source>
</evidence>
<organism evidence="9 10">
    <name type="scientific">Alginatibacterium sediminis</name>
    <dbReference type="NCBI Taxonomy" id="2164068"/>
    <lineage>
        <taxon>Bacteria</taxon>
        <taxon>Pseudomonadati</taxon>
        <taxon>Pseudomonadota</taxon>
        <taxon>Gammaproteobacteria</taxon>
        <taxon>Alteromonadales</taxon>
        <taxon>Alteromonadaceae</taxon>
        <taxon>Alginatibacterium</taxon>
    </lineage>
</organism>
<feature type="binding site" evidence="8">
    <location>
        <position position="113"/>
    </location>
    <ligand>
        <name>Zn(2+)</name>
        <dbReference type="ChEBI" id="CHEBI:29105"/>
        <note>catalytic</note>
    </ligand>
</feature>
<dbReference type="GO" id="GO:0004222">
    <property type="term" value="F:metalloendopeptidase activity"/>
    <property type="evidence" value="ECO:0007669"/>
    <property type="project" value="InterPro"/>
</dbReference>
<dbReference type="PROSITE" id="PS01306">
    <property type="entry name" value="UPF0054"/>
    <property type="match status" value="1"/>
</dbReference>
<sequence length="150" mass="16952">MSFDVDLQIACKDQQSIPEPAYIQSCVESVLSRFREQAEITVRIVDVDESQTLNHEFRDQDKPTNVLSFPFIAPPGIELPLLGDLVICQAIIAKEATEQNKPEINHWSHMLVHGCLHLLGYDHIDDHDAEEMEALEVEILNSMGIADPYL</sequence>
<keyword evidence="7 8" id="KW-0862">Zinc</keyword>
<dbReference type="Proteomes" id="UP000286482">
    <property type="component" value="Unassembled WGS sequence"/>
</dbReference>
<comment type="caution">
    <text evidence="9">The sequence shown here is derived from an EMBL/GenBank/DDBJ whole genome shotgun (WGS) entry which is preliminary data.</text>
</comment>
<dbReference type="InterPro" id="IPR023091">
    <property type="entry name" value="MetalPrtase_cat_dom_sf_prd"/>
</dbReference>
<dbReference type="GO" id="GO:0005737">
    <property type="term" value="C:cytoplasm"/>
    <property type="evidence" value="ECO:0007669"/>
    <property type="project" value="UniProtKB-SubCell"/>
</dbReference>
<keyword evidence="10" id="KW-1185">Reference proteome</keyword>
<keyword evidence="4 8" id="KW-0479">Metal-binding</keyword>
<gene>
    <name evidence="8 9" type="primary">ybeY</name>
    <name evidence="9" type="ORF">DBZ36_19965</name>
</gene>
<name>A0A420E5U3_9ALTE</name>
<evidence type="ECO:0000256" key="5">
    <source>
        <dbReference type="ARBA" id="ARBA00022759"/>
    </source>
</evidence>
<comment type="cofactor">
    <cofactor evidence="8">
        <name>Zn(2+)</name>
        <dbReference type="ChEBI" id="CHEBI:29105"/>
    </cofactor>
    <text evidence="8">Binds 1 zinc ion.</text>
</comment>
<evidence type="ECO:0000256" key="4">
    <source>
        <dbReference type="ARBA" id="ARBA00022723"/>
    </source>
</evidence>
<dbReference type="NCBIfam" id="TIGR00043">
    <property type="entry name" value="rRNA maturation RNase YbeY"/>
    <property type="match status" value="1"/>
</dbReference>
<evidence type="ECO:0000313" key="9">
    <source>
        <dbReference type="EMBL" id="RKF12751.1"/>
    </source>
</evidence>
<comment type="function">
    <text evidence="8">Single strand-specific metallo-endoribonuclease involved in late-stage 70S ribosome quality control and in maturation of the 3' terminus of the 16S rRNA.</text>
</comment>
<dbReference type="GO" id="GO:0008270">
    <property type="term" value="F:zinc ion binding"/>
    <property type="evidence" value="ECO:0007669"/>
    <property type="project" value="UniProtKB-UniRule"/>
</dbReference>
<dbReference type="RefSeq" id="WP_120356758.1">
    <property type="nucleotide sequence ID" value="NZ_RAQO01000013.1"/>
</dbReference>
<feature type="binding site" evidence="8">
    <location>
        <position position="123"/>
    </location>
    <ligand>
        <name>Zn(2+)</name>
        <dbReference type="ChEBI" id="CHEBI:29105"/>
        <note>catalytic</note>
    </ligand>
</feature>
<evidence type="ECO:0000256" key="2">
    <source>
        <dbReference type="ARBA" id="ARBA00022517"/>
    </source>
</evidence>
<keyword evidence="6 8" id="KW-0378">Hydrolase</keyword>
<evidence type="ECO:0000256" key="3">
    <source>
        <dbReference type="ARBA" id="ARBA00022722"/>
    </source>
</evidence>
<accession>A0A420E5U3</accession>
<comment type="subcellular location">
    <subcellularLocation>
        <location evidence="8">Cytoplasm</location>
    </subcellularLocation>
</comment>
<dbReference type="PANTHER" id="PTHR46986">
    <property type="entry name" value="ENDORIBONUCLEASE YBEY, CHLOROPLASTIC"/>
    <property type="match status" value="1"/>
</dbReference>
<dbReference type="PANTHER" id="PTHR46986:SF1">
    <property type="entry name" value="ENDORIBONUCLEASE YBEY, CHLOROPLASTIC"/>
    <property type="match status" value="1"/>
</dbReference>
<dbReference type="HAMAP" id="MF_00009">
    <property type="entry name" value="Endoribonucl_YbeY"/>
    <property type="match status" value="1"/>
</dbReference>
<dbReference type="OrthoDB" id="9807740at2"/>
<keyword evidence="8" id="KW-0963">Cytoplasm</keyword>
<keyword evidence="3 8" id="KW-0540">Nuclease</keyword>
<dbReference type="EC" id="3.1.-.-" evidence="8"/>
<evidence type="ECO:0000256" key="1">
    <source>
        <dbReference type="ARBA" id="ARBA00010875"/>
    </source>
</evidence>
<evidence type="ECO:0000256" key="8">
    <source>
        <dbReference type="HAMAP-Rule" id="MF_00009"/>
    </source>
</evidence>
<dbReference type="GO" id="GO:0006364">
    <property type="term" value="P:rRNA processing"/>
    <property type="evidence" value="ECO:0007669"/>
    <property type="project" value="UniProtKB-UniRule"/>
</dbReference>
<keyword evidence="5 8" id="KW-0255">Endonuclease</keyword>
<evidence type="ECO:0000256" key="6">
    <source>
        <dbReference type="ARBA" id="ARBA00022801"/>
    </source>
</evidence>
<dbReference type="AlphaFoldDB" id="A0A420E5U3"/>
<reference evidence="9 10" key="1">
    <citation type="submission" date="2018-09" db="EMBL/GenBank/DDBJ databases">
        <authorList>
            <person name="Wang Z."/>
        </authorList>
    </citation>
    <scope>NUCLEOTIDE SEQUENCE [LARGE SCALE GENOMIC DNA]</scope>
    <source>
        <strain evidence="9 10">ALS 81</strain>
    </source>
</reference>
<comment type="similarity">
    <text evidence="1 8">Belongs to the endoribonuclease YbeY family.</text>
</comment>
<proteinExistence type="inferred from homology"/>
<dbReference type="EMBL" id="RAQO01000013">
    <property type="protein sequence ID" value="RKF12751.1"/>
    <property type="molecule type" value="Genomic_DNA"/>
</dbReference>
<dbReference type="Gene3D" id="3.40.390.30">
    <property type="entry name" value="Metalloproteases ('zincins'), catalytic domain"/>
    <property type="match status" value="1"/>
</dbReference>